<keyword evidence="7" id="KW-0067">ATP-binding</keyword>
<keyword evidence="8" id="KW-0460">Magnesium</keyword>
<dbReference type="GO" id="GO:0006297">
    <property type="term" value="P:nucleotide-excision repair, DNA gap filling"/>
    <property type="evidence" value="ECO:0007669"/>
    <property type="project" value="TreeGrafter"/>
</dbReference>
<evidence type="ECO:0000256" key="7">
    <source>
        <dbReference type="ARBA" id="ARBA00022840"/>
    </source>
</evidence>
<dbReference type="GO" id="GO:0032807">
    <property type="term" value="C:DNA ligase IV complex"/>
    <property type="evidence" value="ECO:0007669"/>
    <property type="project" value="TreeGrafter"/>
</dbReference>
<dbReference type="PROSITE" id="PS50160">
    <property type="entry name" value="DNA_LIGASE_A3"/>
    <property type="match status" value="1"/>
</dbReference>
<evidence type="ECO:0000256" key="2">
    <source>
        <dbReference type="ARBA" id="ARBA00012727"/>
    </source>
</evidence>
<dbReference type="SUPFAM" id="SSF50249">
    <property type="entry name" value="Nucleic acid-binding proteins"/>
    <property type="match status" value="1"/>
</dbReference>
<dbReference type="InterPro" id="IPR044125">
    <property type="entry name" value="Adenylation_DNA_ligase_IV"/>
</dbReference>
<feature type="domain" description="ATP-dependent DNA ligase family profile" evidence="13">
    <location>
        <begin position="285"/>
        <end position="411"/>
    </location>
</feature>
<dbReference type="InterPro" id="IPR029710">
    <property type="entry name" value="LIG4"/>
</dbReference>
<dbReference type="PROSITE" id="PS00333">
    <property type="entry name" value="DNA_LIGASE_A2"/>
    <property type="match status" value="1"/>
</dbReference>
<evidence type="ECO:0000256" key="12">
    <source>
        <dbReference type="RuleBase" id="RU004196"/>
    </source>
</evidence>
<dbReference type="Gene3D" id="2.40.50.140">
    <property type="entry name" value="Nucleic acid-binding proteins"/>
    <property type="match status" value="1"/>
</dbReference>
<gene>
    <name evidence="14" type="primary">LIG4_1</name>
    <name evidence="14" type="ORF">HK097_000409</name>
</gene>
<dbReference type="Pfam" id="PF01068">
    <property type="entry name" value="DNA_ligase_A_M"/>
    <property type="match status" value="1"/>
</dbReference>
<dbReference type="Pfam" id="PF04679">
    <property type="entry name" value="DNA_ligase_A_C"/>
    <property type="match status" value="1"/>
</dbReference>
<dbReference type="GO" id="GO:0003677">
    <property type="term" value="F:DNA binding"/>
    <property type="evidence" value="ECO:0007669"/>
    <property type="project" value="InterPro"/>
</dbReference>
<evidence type="ECO:0000256" key="4">
    <source>
        <dbReference type="ARBA" id="ARBA00022723"/>
    </source>
</evidence>
<dbReference type="PANTHER" id="PTHR45997">
    <property type="entry name" value="DNA LIGASE 4"/>
    <property type="match status" value="1"/>
</dbReference>
<dbReference type="InterPro" id="IPR012309">
    <property type="entry name" value="DNA_ligase_ATP-dep_C"/>
</dbReference>
<keyword evidence="10" id="KW-0539">Nucleus</keyword>
<dbReference type="InterPro" id="IPR036599">
    <property type="entry name" value="DNA_ligase_N_sf"/>
</dbReference>
<evidence type="ECO:0000256" key="3">
    <source>
        <dbReference type="ARBA" id="ARBA00022598"/>
    </source>
</evidence>
<dbReference type="GO" id="GO:0006303">
    <property type="term" value="P:double-strand break repair via nonhomologous end joining"/>
    <property type="evidence" value="ECO:0007669"/>
    <property type="project" value="TreeGrafter"/>
</dbReference>
<dbReference type="InterPro" id="IPR012340">
    <property type="entry name" value="NA-bd_OB-fold"/>
</dbReference>
<keyword evidence="15" id="KW-1185">Reference proteome</keyword>
<comment type="similarity">
    <text evidence="1 12">Belongs to the ATP-dependent DNA ligase family.</text>
</comment>
<dbReference type="InterPro" id="IPR016059">
    <property type="entry name" value="DNA_ligase_ATP-dep_CS"/>
</dbReference>
<evidence type="ECO:0000256" key="9">
    <source>
        <dbReference type="ARBA" id="ARBA00023204"/>
    </source>
</evidence>
<keyword evidence="6" id="KW-0227">DNA damage</keyword>
<dbReference type="CDD" id="cd07903">
    <property type="entry name" value="Adenylation_DNA_ligase_IV"/>
    <property type="match status" value="1"/>
</dbReference>
<evidence type="ECO:0000256" key="5">
    <source>
        <dbReference type="ARBA" id="ARBA00022741"/>
    </source>
</evidence>
<dbReference type="GO" id="GO:0006310">
    <property type="term" value="P:DNA recombination"/>
    <property type="evidence" value="ECO:0007669"/>
    <property type="project" value="InterPro"/>
</dbReference>
<evidence type="ECO:0000256" key="1">
    <source>
        <dbReference type="ARBA" id="ARBA00007572"/>
    </source>
</evidence>
<dbReference type="Gene3D" id="3.30.470.30">
    <property type="entry name" value="DNA ligase/mRNA capping enzyme"/>
    <property type="match status" value="1"/>
</dbReference>
<evidence type="ECO:0000256" key="10">
    <source>
        <dbReference type="ARBA" id="ARBA00023242"/>
    </source>
</evidence>
<dbReference type="GO" id="GO:0046872">
    <property type="term" value="F:metal ion binding"/>
    <property type="evidence" value="ECO:0007669"/>
    <property type="project" value="UniProtKB-KW"/>
</dbReference>
<dbReference type="CDD" id="cd07968">
    <property type="entry name" value="OBF_DNA_ligase_IV"/>
    <property type="match status" value="1"/>
</dbReference>
<feature type="non-terminal residue" evidence="14">
    <location>
        <position position="588"/>
    </location>
</feature>
<evidence type="ECO:0000256" key="8">
    <source>
        <dbReference type="ARBA" id="ARBA00022842"/>
    </source>
</evidence>
<dbReference type="InterPro" id="IPR000977">
    <property type="entry name" value="DNA_ligase_ATP-dep"/>
</dbReference>
<dbReference type="GO" id="GO:0005524">
    <property type="term" value="F:ATP binding"/>
    <property type="evidence" value="ECO:0007669"/>
    <property type="project" value="UniProtKB-KW"/>
</dbReference>
<keyword evidence="3 14" id="KW-0436">Ligase</keyword>
<dbReference type="GO" id="GO:0071897">
    <property type="term" value="P:DNA biosynthetic process"/>
    <property type="evidence" value="ECO:0007669"/>
    <property type="project" value="InterPro"/>
</dbReference>
<keyword evidence="5" id="KW-0547">Nucleotide-binding</keyword>
<name>A0AAD5S7E6_9FUNG</name>
<dbReference type="Gene3D" id="1.10.3260.10">
    <property type="entry name" value="DNA ligase, ATP-dependent, N-terminal domain"/>
    <property type="match status" value="1"/>
</dbReference>
<organism evidence="14 15">
    <name type="scientific">Rhizophlyctis rosea</name>
    <dbReference type="NCBI Taxonomy" id="64517"/>
    <lineage>
        <taxon>Eukaryota</taxon>
        <taxon>Fungi</taxon>
        <taxon>Fungi incertae sedis</taxon>
        <taxon>Chytridiomycota</taxon>
        <taxon>Chytridiomycota incertae sedis</taxon>
        <taxon>Chytridiomycetes</taxon>
        <taxon>Rhizophlyctidales</taxon>
        <taxon>Rhizophlyctidaceae</taxon>
        <taxon>Rhizophlyctis</taxon>
    </lineage>
</organism>
<comment type="caution">
    <text evidence="14">The sequence shown here is derived from an EMBL/GenBank/DDBJ whole genome shotgun (WGS) entry which is preliminary data.</text>
</comment>
<evidence type="ECO:0000259" key="13">
    <source>
        <dbReference type="PROSITE" id="PS50160"/>
    </source>
</evidence>
<evidence type="ECO:0000256" key="11">
    <source>
        <dbReference type="ARBA" id="ARBA00034003"/>
    </source>
</evidence>
<dbReference type="Proteomes" id="UP001212841">
    <property type="component" value="Unassembled WGS sequence"/>
</dbReference>
<reference evidence="14" key="1">
    <citation type="submission" date="2020-05" db="EMBL/GenBank/DDBJ databases">
        <title>Phylogenomic resolution of chytrid fungi.</title>
        <authorList>
            <person name="Stajich J.E."/>
            <person name="Amses K."/>
            <person name="Simmons R."/>
            <person name="Seto K."/>
            <person name="Myers J."/>
            <person name="Bonds A."/>
            <person name="Quandt C.A."/>
            <person name="Barry K."/>
            <person name="Liu P."/>
            <person name="Grigoriev I."/>
            <person name="Longcore J.E."/>
            <person name="James T.Y."/>
        </authorList>
    </citation>
    <scope>NUCLEOTIDE SEQUENCE</scope>
    <source>
        <strain evidence="14">JEL0318</strain>
    </source>
</reference>
<evidence type="ECO:0000313" key="14">
    <source>
        <dbReference type="EMBL" id="KAJ3046908.1"/>
    </source>
</evidence>
<proteinExistence type="inferred from homology"/>
<dbReference type="EMBL" id="JADGJD010001068">
    <property type="protein sequence ID" value="KAJ3046908.1"/>
    <property type="molecule type" value="Genomic_DNA"/>
</dbReference>
<dbReference type="InterPro" id="IPR012310">
    <property type="entry name" value="DNA_ligase_ATP-dep_cent"/>
</dbReference>
<protein>
    <recommendedName>
        <fullName evidence="2">DNA ligase (ATP)</fullName>
        <ecNumber evidence="2">6.5.1.1</ecNumber>
    </recommendedName>
</protein>
<dbReference type="GO" id="GO:0003910">
    <property type="term" value="F:DNA ligase (ATP) activity"/>
    <property type="evidence" value="ECO:0007669"/>
    <property type="project" value="UniProtKB-EC"/>
</dbReference>
<keyword evidence="9" id="KW-0234">DNA repair</keyword>
<accession>A0AAD5S7E6</accession>
<dbReference type="InterPro" id="IPR012308">
    <property type="entry name" value="DNA_ligase_ATP-dep_N"/>
</dbReference>
<dbReference type="NCBIfam" id="TIGR00574">
    <property type="entry name" value="dnl1"/>
    <property type="match status" value="1"/>
</dbReference>
<dbReference type="EC" id="6.5.1.1" evidence="2"/>
<dbReference type="SUPFAM" id="SSF56091">
    <property type="entry name" value="DNA ligase/mRNA capping enzyme, catalytic domain"/>
    <property type="match status" value="1"/>
</dbReference>
<keyword evidence="4" id="KW-0479">Metal-binding</keyword>
<dbReference type="AlphaFoldDB" id="A0AAD5S7E6"/>
<dbReference type="Pfam" id="PF04675">
    <property type="entry name" value="DNA_ligase_A_N"/>
    <property type="match status" value="1"/>
</dbReference>
<comment type="catalytic activity">
    <reaction evidence="11">
        <text>ATP + (deoxyribonucleotide)n-3'-hydroxyl + 5'-phospho-(deoxyribonucleotide)m = (deoxyribonucleotide)n+m + AMP + diphosphate.</text>
        <dbReference type="EC" id="6.5.1.1"/>
    </reaction>
</comment>
<dbReference type="PANTHER" id="PTHR45997:SF1">
    <property type="entry name" value="DNA LIGASE 4"/>
    <property type="match status" value="1"/>
</dbReference>
<evidence type="ECO:0000313" key="15">
    <source>
        <dbReference type="Proteomes" id="UP001212841"/>
    </source>
</evidence>
<evidence type="ECO:0000256" key="6">
    <source>
        <dbReference type="ARBA" id="ARBA00022763"/>
    </source>
</evidence>
<sequence length="588" mass="67359">MKDKVLAKVYVEVMGIAPTSPDAESLINWRNPGKSGQKAAGDFPTVLFNVVSSRANKRASKVSIADINEKLDILNATNDKEERKEVVSYFFKECSPKEQMWLARIILKELKLGISEKTILDLYHPDALDLFNVCSDLAQVTSQLKDPTKRLAQQEIHLFRAFKPMLSKKSLPHEVPKLMDNQTFWVETKLDGERLQMHVDTTRGEFRWFSRKATDYTTMYGANKFTGSLTPYIYDCFSPRVKSLILDGEMRAYNTETEMFEPFGNLKTASNDVQRLGDSSILRPCFHVFDILYCNGKSLVDQILCSRYNLLSQIITPKRNCIEILPHEEGRTVEDITRLLDEHMMRCEEGLIVKKPSSMYNPSDRSGDWCKIKPDYIDALGDDVDVVLVGGFYGEGRRGGRMSHFMCGILEDPKSDGGVRRCLTFCKFGTGFKMHEIEMISREGEGKWINYDRRRPPHWFVHVPNGESPDRILPPEYWRVVQLKAAEITKTDQYQTGWTLRFPRYVCMRDDKDVSEALTVSQLHEYIRQNQGRMQSRRLAGADFAGQERKKKKVVHRRPAVALRVAADYLGVDIKAISKADDLFAGVE</sequence>